<feature type="compositionally biased region" description="Gly residues" evidence="8">
    <location>
        <begin position="536"/>
        <end position="547"/>
    </location>
</feature>
<organism evidence="11 12">
    <name type="scientific">Streptomonospora mangrovi</name>
    <dbReference type="NCBI Taxonomy" id="2883123"/>
    <lineage>
        <taxon>Bacteria</taxon>
        <taxon>Bacillati</taxon>
        <taxon>Actinomycetota</taxon>
        <taxon>Actinomycetes</taxon>
        <taxon>Streptosporangiales</taxon>
        <taxon>Nocardiopsidaceae</taxon>
        <taxon>Streptomonospora</taxon>
    </lineage>
</organism>
<comment type="similarity">
    <text evidence="2">Belongs to the major facilitator superfamily. EmrB family.</text>
</comment>
<feature type="compositionally biased region" description="Low complexity" evidence="8">
    <location>
        <begin position="548"/>
        <end position="557"/>
    </location>
</feature>
<dbReference type="InterPro" id="IPR011701">
    <property type="entry name" value="MFS"/>
</dbReference>
<dbReference type="SUPFAM" id="SSF103473">
    <property type="entry name" value="MFS general substrate transporter"/>
    <property type="match status" value="1"/>
</dbReference>
<evidence type="ECO:0000256" key="7">
    <source>
        <dbReference type="ARBA" id="ARBA00023136"/>
    </source>
</evidence>
<dbReference type="GO" id="GO:0005886">
    <property type="term" value="C:plasma membrane"/>
    <property type="evidence" value="ECO:0007669"/>
    <property type="project" value="UniProtKB-SubCell"/>
</dbReference>
<feature type="transmembrane region" description="Helical" evidence="9">
    <location>
        <begin position="501"/>
        <end position="522"/>
    </location>
</feature>
<dbReference type="Proteomes" id="UP001140076">
    <property type="component" value="Unassembled WGS sequence"/>
</dbReference>
<feature type="transmembrane region" description="Helical" evidence="9">
    <location>
        <begin position="409"/>
        <end position="426"/>
    </location>
</feature>
<feature type="transmembrane region" description="Helical" evidence="9">
    <location>
        <begin position="197"/>
        <end position="217"/>
    </location>
</feature>
<keyword evidence="6 9" id="KW-1133">Transmembrane helix</keyword>
<dbReference type="Gene3D" id="1.20.1720.10">
    <property type="entry name" value="Multidrug resistance protein D"/>
    <property type="match status" value="1"/>
</dbReference>
<feature type="transmembrane region" description="Helical" evidence="9">
    <location>
        <begin position="270"/>
        <end position="291"/>
    </location>
</feature>
<dbReference type="InterPro" id="IPR020846">
    <property type="entry name" value="MFS_dom"/>
</dbReference>
<dbReference type="PRINTS" id="PR01036">
    <property type="entry name" value="TCRTETB"/>
</dbReference>
<feature type="transmembrane region" description="Helical" evidence="9">
    <location>
        <begin position="12"/>
        <end position="34"/>
    </location>
</feature>
<evidence type="ECO:0000256" key="6">
    <source>
        <dbReference type="ARBA" id="ARBA00022989"/>
    </source>
</evidence>
<feature type="region of interest" description="Disordered" evidence="8">
    <location>
        <begin position="526"/>
        <end position="557"/>
    </location>
</feature>
<reference evidence="11" key="1">
    <citation type="submission" date="2021-10" db="EMBL/GenBank/DDBJ databases">
        <title>Streptomonospora sp. nov., isolated from mangrove soil.</title>
        <authorList>
            <person name="Chen X."/>
            <person name="Ge X."/>
            <person name="Liu W."/>
        </authorList>
    </citation>
    <scope>NUCLEOTIDE SEQUENCE</scope>
    <source>
        <strain evidence="11">S1-112</strain>
    </source>
</reference>
<keyword evidence="7 9" id="KW-0472">Membrane</keyword>
<keyword evidence="12" id="KW-1185">Reference proteome</keyword>
<dbReference type="PANTHER" id="PTHR42718:SF9">
    <property type="entry name" value="MAJOR FACILITATOR SUPERFAMILY MULTIDRUG TRANSPORTER MFSC"/>
    <property type="match status" value="1"/>
</dbReference>
<dbReference type="EMBL" id="JAJAQC010000021">
    <property type="protein sequence ID" value="MDA0565461.1"/>
    <property type="molecule type" value="Genomic_DNA"/>
</dbReference>
<evidence type="ECO:0000256" key="5">
    <source>
        <dbReference type="ARBA" id="ARBA00022692"/>
    </source>
</evidence>
<feature type="transmembrane region" description="Helical" evidence="9">
    <location>
        <begin position="46"/>
        <end position="65"/>
    </location>
</feature>
<feature type="transmembrane region" description="Helical" evidence="9">
    <location>
        <begin position="229"/>
        <end position="249"/>
    </location>
</feature>
<feature type="transmembrane region" description="Helical" evidence="9">
    <location>
        <begin position="311"/>
        <end position="329"/>
    </location>
</feature>
<dbReference type="AlphaFoldDB" id="A0A9X3NWB8"/>
<evidence type="ECO:0000256" key="1">
    <source>
        <dbReference type="ARBA" id="ARBA00004651"/>
    </source>
</evidence>
<dbReference type="InterPro" id="IPR036259">
    <property type="entry name" value="MFS_trans_sf"/>
</dbReference>
<evidence type="ECO:0000256" key="4">
    <source>
        <dbReference type="ARBA" id="ARBA00022475"/>
    </source>
</evidence>
<keyword evidence="5 9" id="KW-0812">Transmembrane</keyword>
<proteinExistence type="inferred from homology"/>
<evidence type="ECO:0000259" key="10">
    <source>
        <dbReference type="PROSITE" id="PS50850"/>
    </source>
</evidence>
<keyword evidence="4" id="KW-1003">Cell membrane</keyword>
<feature type="domain" description="Major facilitator superfamily (MFS) profile" evidence="10">
    <location>
        <begin position="11"/>
        <end position="527"/>
    </location>
</feature>
<dbReference type="Pfam" id="PF07690">
    <property type="entry name" value="MFS_1"/>
    <property type="match status" value="1"/>
</dbReference>
<evidence type="ECO:0000256" key="8">
    <source>
        <dbReference type="SAM" id="MobiDB-lite"/>
    </source>
</evidence>
<feature type="transmembrane region" description="Helical" evidence="9">
    <location>
        <begin position="165"/>
        <end position="185"/>
    </location>
</feature>
<comment type="caution">
    <text evidence="11">The sequence shown here is derived from an EMBL/GenBank/DDBJ whole genome shotgun (WGS) entry which is preliminary data.</text>
</comment>
<dbReference type="PROSITE" id="PS50850">
    <property type="entry name" value="MFS"/>
    <property type="match status" value="1"/>
</dbReference>
<dbReference type="RefSeq" id="WP_270072736.1">
    <property type="nucleotide sequence ID" value="NZ_JAJAQC010000021.1"/>
</dbReference>
<evidence type="ECO:0000313" key="11">
    <source>
        <dbReference type="EMBL" id="MDA0565461.1"/>
    </source>
</evidence>
<dbReference type="NCBIfam" id="TIGR00711">
    <property type="entry name" value="efflux_EmrB"/>
    <property type="match status" value="1"/>
</dbReference>
<feature type="transmembrane region" description="Helical" evidence="9">
    <location>
        <begin position="369"/>
        <end position="388"/>
    </location>
</feature>
<evidence type="ECO:0000313" key="12">
    <source>
        <dbReference type="Proteomes" id="UP001140076"/>
    </source>
</evidence>
<evidence type="ECO:0000256" key="9">
    <source>
        <dbReference type="SAM" id="Phobius"/>
    </source>
</evidence>
<sequence>MNTPSGNPWAILVALCLGFFMTLLDLTIVNIAIPDMTDRLGAALDHIMWVINGYTLVLAVLIITAGRLGDLFGQRRLFLVGVALFTVASALCGLSPDVYTLIAARVVQGVGAAVLMPQTMALIVRVFPPERRGAAMGAWGAVAGLATITGPSLGGLLVTALDWRFIFLINLPVGAMALLLGWRLIPVDPPSARRPVLDVPGVLLATAALTLVSFALIEGERFDWGRVYGPVTIPFLLGTGAALLALLAVQQVRRQGRDPLVPFALFADRNFGLMSLAAALVSVAMLSFFLLVSIHLQSVLGMSALEAGLTLVPQAAVSMVTAPVVGRLVDRVGGKYLLVGGCALFAVSAAWVVALLGTEGDWRTFLAPLLLMGLGVGAVFGPMNTLAMDRVRPDMAGAGSGVLNTARQLGSVVGGVVAGALLQSVLADRIAARAREAAAGLPEPAREPFVRGLARSADQGVEVGGAGAAAPAPPEGVSAATADQMAHLARSVFADAFTETAHVVGLVPVAAMAVTALSALAVRNTRRRGAARGAGRTAGGRASGGGAAARAGARAAE</sequence>
<name>A0A9X3NWB8_9ACTN</name>
<dbReference type="GO" id="GO:0022857">
    <property type="term" value="F:transmembrane transporter activity"/>
    <property type="evidence" value="ECO:0007669"/>
    <property type="project" value="InterPro"/>
</dbReference>
<comment type="subcellular location">
    <subcellularLocation>
        <location evidence="1">Cell membrane</location>
        <topology evidence="1">Multi-pass membrane protein</topology>
    </subcellularLocation>
</comment>
<gene>
    <name evidence="11" type="ORF">LG943_14215</name>
</gene>
<keyword evidence="3" id="KW-0813">Transport</keyword>
<feature type="transmembrane region" description="Helical" evidence="9">
    <location>
        <begin position="102"/>
        <end position="124"/>
    </location>
</feature>
<feature type="transmembrane region" description="Helical" evidence="9">
    <location>
        <begin position="336"/>
        <end position="357"/>
    </location>
</feature>
<feature type="transmembrane region" description="Helical" evidence="9">
    <location>
        <begin position="136"/>
        <end position="159"/>
    </location>
</feature>
<dbReference type="InterPro" id="IPR004638">
    <property type="entry name" value="EmrB-like"/>
</dbReference>
<feature type="transmembrane region" description="Helical" evidence="9">
    <location>
        <begin position="77"/>
        <end position="96"/>
    </location>
</feature>
<dbReference type="Gene3D" id="1.20.1250.20">
    <property type="entry name" value="MFS general substrate transporter like domains"/>
    <property type="match status" value="1"/>
</dbReference>
<protein>
    <submittedName>
        <fullName evidence="11">DHA2 family efflux MFS transporter permease subunit</fullName>
    </submittedName>
</protein>
<evidence type="ECO:0000256" key="2">
    <source>
        <dbReference type="ARBA" id="ARBA00008537"/>
    </source>
</evidence>
<dbReference type="PANTHER" id="PTHR42718">
    <property type="entry name" value="MAJOR FACILITATOR SUPERFAMILY MULTIDRUG TRANSPORTER MFSC"/>
    <property type="match status" value="1"/>
</dbReference>
<evidence type="ECO:0000256" key="3">
    <source>
        <dbReference type="ARBA" id="ARBA00022448"/>
    </source>
</evidence>
<accession>A0A9X3NWB8</accession>